<keyword evidence="7" id="KW-1185">Reference proteome</keyword>
<dbReference type="PANTHER" id="PTHR10543:SF89">
    <property type="entry name" value="CAROTENOID 9,10(9',10')-CLEAVAGE DIOXYGENASE 1"/>
    <property type="match status" value="1"/>
</dbReference>
<dbReference type="GO" id="GO:0046872">
    <property type="term" value="F:metal ion binding"/>
    <property type="evidence" value="ECO:0007669"/>
    <property type="project" value="UniProtKB-KW"/>
</dbReference>
<keyword evidence="2 5" id="KW-0479">Metal-binding</keyword>
<evidence type="ECO:0000313" key="6">
    <source>
        <dbReference type="EMBL" id="OZI60114.1"/>
    </source>
</evidence>
<dbReference type="PANTHER" id="PTHR10543">
    <property type="entry name" value="BETA-CAROTENE DIOXYGENASE"/>
    <property type="match status" value="1"/>
</dbReference>
<protein>
    <submittedName>
        <fullName evidence="6">Uncharacterized protein</fullName>
    </submittedName>
</protein>
<organism evidence="6 7">
    <name type="scientific">Bordetella genomosp. 11</name>
    <dbReference type="NCBI Taxonomy" id="1416808"/>
    <lineage>
        <taxon>Bacteria</taxon>
        <taxon>Pseudomonadati</taxon>
        <taxon>Pseudomonadota</taxon>
        <taxon>Betaproteobacteria</taxon>
        <taxon>Burkholderiales</taxon>
        <taxon>Alcaligenaceae</taxon>
        <taxon>Bordetella</taxon>
    </lineage>
</organism>
<accession>A0A261UDX8</accession>
<dbReference type="Pfam" id="PF03055">
    <property type="entry name" value="RPE65"/>
    <property type="match status" value="1"/>
</dbReference>
<comment type="cofactor">
    <cofactor evidence="5">
        <name>Fe(2+)</name>
        <dbReference type="ChEBI" id="CHEBI:29033"/>
    </cofactor>
    <text evidence="5">Binds 1 Fe(2+) ion per subunit.</text>
</comment>
<name>A0A261UDX8_9BORD</name>
<feature type="binding site" evidence="5">
    <location>
        <position position="295"/>
    </location>
    <ligand>
        <name>Fe cation</name>
        <dbReference type="ChEBI" id="CHEBI:24875"/>
        <note>catalytic</note>
    </ligand>
</feature>
<comment type="similarity">
    <text evidence="1">Belongs to the carotenoid oxygenase family.</text>
</comment>
<dbReference type="InterPro" id="IPR004294">
    <property type="entry name" value="Carotenoid_Oase"/>
</dbReference>
<keyword evidence="3" id="KW-0560">Oxidoreductase</keyword>
<evidence type="ECO:0000256" key="4">
    <source>
        <dbReference type="ARBA" id="ARBA00023004"/>
    </source>
</evidence>
<dbReference type="AlphaFoldDB" id="A0A261UDX8"/>
<comment type="caution">
    <text evidence="6">The sequence shown here is derived from an EMBL/GenBank/DDBJ whole genome shotgun (WGS) entry which is preliminary data.</text>
</comment>
<reference evidence="7" key="1">
    <citation type="submission" date="2017-05" db="EMBL/GenBank/DDBJ databases">
        <title>Complete and WGS of Bordetella genogroups.</title>
        <authorList>
            <person name="Spilker T."/>
            <person name="Lipuma J."/>
        </authorList>
    </citation>
    <scope>NUCLEOTIDE SEQUENCE [LARGE SCALE GENOMIC DNA]</scope>
    <source>
        <strain evidence="7">AU8856</strain>
    </source>
</reference>
<evidence type="ECO:0000256" key="3">
    <source>
        <dbReference type="ARBA" id="ARBA00023002"/>
    </source>
</evidence>
<evidence type="ECO:0000256" key="2">
    <source>
        <dbReference type="ARBA" id="ARBA00022723"/>
    </source>
</evidence>
<feature type="binding site" evidence="5">
    <location>
        <position position="529"/>
    </location>
    <ligand>
        <name>Fe cation</name>
        <dbReference type="ChEBI" id="CHEBI:24875"/>
        <note>catalytic</note>
    </ligand>
</feature>
<feature type="binding site" evidence="5">
    <location>
        <position position="247"/>
    </location>
    <ligand>
        <name>Fe cation</name>
        <dbReference type="ChEBI" id="CHEBI:24875"/>
        <note>catalytic</note>
    </ligand>
</feature>
<proteinExistence type="inferred from homology"/>
<evidence type="ECO:0000256" key="5">
    <source>
        <dbReference type="PIRSR" id="PIRSR604294-1"/>
    </source>
</evidence>
<gene>
    <name evidence="6" type="ORF">CAL28_11650</name>
</gene>
<sequence>MRNTSSSIPLWKANSRFVHAAMRPRCRAREDCVHFLGTIMSPPLTRRAFHHLAASGATLIGSHALWPLARADEGVDVPWTYDDPHLSGNFLPVQREVDVPDLRVSSGKIPADLRGVYMRNGPNPEFKPIGYTYPLDGDGMIHAVYIEDGKARYCNRFVKTESLMVERRAGRAVFGSFAHPVPVDRGLFLPGEAPSFLKNGAFVNIIQHGGRFIALNEATTSYEISAELDTLGQWTAGGSEPLRLGAHNRHHPRTGDLYALEYSWRTPTVKFHRIDASGMLVNTSSVELPMPTMIHDFILTEHYVVLIAGPAVFDVQAAKAGQSMLQWRPDLGMRIALLPLDGGVPIWIEGEPFFVFHFANGFERGQQIVVDYVQHDKFALAYGPTPTFKRMTIDPASRSFKVAGFSNEVTEFPRVNHLREALPTRFVYMPTLTSSLKEANPPSAVFNTVLKLDTETGRYTRHDLGNQIVGEAAFVPKPGGGAEDDGYLAAFTYDPVRQGSNLVLLDATRIEESPVAVIEMPQRVPQGLHGNWISRT</sequence>
<dbReference type="Proteomes" id="UP000215767">
    <property type="component" value="Unassembled WGS sequence"/>
</dbReference>
<keyword evidence="4 5" id="KW-0408">Iron</keyword>
<evidence type="ECO:0000256" key="1">
    <source>
        <dbReference type="ARBA" id="ARBA00006787"/>
    </source>
</evidence>
<dbReference type="GO" id="GO:0016121">
    <property type="term" value="P:carotene catabolic process"/>
    <property type="evidence" value="ECO:0007669"/>
    <property type="project" value="TreeGrafter"/>
</dbReference>
<dbReference type="GO" id="GO:0010436">
    <property type="term" value="F:carotenoid dioxygenase activity"/>
    <property type="evidence" value="ECO:0007669"/>
    <property type="project" value="TreeGrafter"/>
</dbReference>
<feature type="binding site" evidence="5">
    <location>
        <position position="357"/>
    </location>
    <ligand>
        <name>Fe cation</name>
        <dbReference type="ChEBI" id="CHEBI:24875"/>
        <note>catalytic</note>
    </ligand>
</feature>
<evidence type="ECO:0000313" key="7">
    <source>
        <dbReference type="Proteomes" id="UP000215767"/>
    </source>
</evidence>
<dbReference type="EMBL" id="NEVS01000004">
    <property type="protein sequence ID" value="OZI60114.1"/>
    <property type="molecule type" value="Genomic_DNA"/>
</dbReference>